<dbReference type="PRINTS" id="PR00455">
    <property type="entry name" value="HTHTETR"/>
</dbReference>
<dbReference type="InterPro" id="IPR001647">
    <property type="entry name" value="HTH_TetR"/>
</dbReference>
<dbReference type="PANTHER" id="PTHR30055:SF148">
    <property type="entry name" value="TETR-FAMILY TRANSCRIPTIONAL REGULATOR"/>
    <property type="match status" value="1"/>
</dbReference>
<keyword evidence="3" id="KW-0804">Transcription</keyword>
<name>A0ABX8S7G6_9ACTN</name>
<evidence type="ECO:0000256" key="4">
    <source>
        <dbReference type="PROSITE-ProRule" id="PRU00335"/>
    </source>
</evidence>
<dbReference type="Gene3D" id="1.10.10.60">
    <property type="entry name" value="Homeodomain-like"/>
    <property type="match status" value="1"/>
</dbReference>
<proteinExistence type="predicted"/>
<gene>
    <name evidence="6" type="ORF">KV203_18525</name>
</gene>
<dbReference type="SUPFAM" id="SSF46689">
    <property type="entry name" value="Homeodomain-like"/>
    <property type="match status" value="1"/>
</dbReference>
<dbReference type="PANTHER" id="PTHR30055">
    <property type="entry name" value="HTH-TYPE TRANSCRIPTIONAL REGULATOR RUTR"/>
    <property type="match status" value="1"/>
</dbReference>
<evidence type="ECO:0000313" key="7">
    <source>
        <dbReference type="Proteomes" id="UP000887023"/>
    </source>
</evidence>
<dbReference type="PROSITE" id="PS50977">
    <property type="entry name" value="HTH_TETR_2"/>
    <property type="match status" value="1"/>
</dbReference>
<dbReference type="InterPro" id="IPR011075">
    <property type="entry name" value="TetR_C"/>
</dbReference>
<keyword evidence="1" id="KW-0805">Transcription regulation</keyword>
<feature type="domain" description="HTH tetR-type" evidence="5">
    <location>
        <begin position="11"/>
        <end position="71"/>
    </location>
</feature>
<organism evidence="6 7">
    <name type="scientific">Skermania pinensis</name>
    <dbReference type="NCBI Taxonomy" id="39122"/>
    <lineage>
        <taxon>Bacteria</taxon>
        <taxon>Bacillati</taxon>
        <taxon>Actinomycetota</taxon>
        <taxon>Actinomycetes</taxon>
        <taxon>Mycobacteriales</taxon>
        <taxon>Gordoniaceae</taxon>
        <taxon>Skermania</taxon>
    </lineage>
</organism>
<dbReference type="Pfam" id="PF00440">
    <property type="entry name" value="TetR_N"/>
    <property type="match status" value="1"/>
</dbReference>
<dbReference type="InterPro" id="IPR009057">
    <property type="entry name" value="Homeodomain-like_sf"/>
</dbReference>
<protein>
    <submittedName>
        <fullName evidence="6">TetR/AcrR family transcriptional regulator</fullName>
    </submittedName>
</protein>
<dbReference type="RefSeq" id="WP_083529967.1">
    <property type="nucleotide sequence ID" value="NZ_CBCRUZ010000005.1"/>
</dbReference>
<evidence type="ECO:0000256" key="2">
    <source>
        <dbReference type="ARBA" id="ARBA00023125"/>
    </source>
</evidence>
<evidence type="ECO:0000256" key="3">
    <source>
        <dbReference type="ARBA" id="ARBA00023163"/>
    </source>
</evidence>
<evidence type="ECO:0000313" key="6">
    <source>
        <dbReference type="EMBL" id="QXQ13754.1"/>
    </source>
</evidence>
<keyword evidence="2 4" id="KW-0238">DNA-binding</keyword>
<accession>A0ABX8S7G6</accession>
<dbReference type="InterPro" id="IPR036271">
    <property type="entry name" value="Tet_transcr_reg_TetR-rel_C_sf"/>
</dbReference>
<dbReference type="InterPro" id="IPR050109">
    <property type="entry name" value="HTH-type_TetR-like_transc_reg"/>
</dbReference>
<reference evidence="6" key="1">
    <citation type="submission" date="2021-07" db="EMBL/GenBank/DDBJ databases">
        <title>Candidatus Kaistella beijingensis sp. nov. isolated from a municipal wastewater treatment plant is involved in sludge foaming.</title>
        <authorList>
            <person name="Song Y."/>
            <person name="Liu S.-J."/>
        </authorList>
    </citation>
    <scope>NUCLEOTIDE SEQUENCE</scope>
    <source>
        <strain evidence="6">DSM 43998</strain>
    </source>
</reference>
<evidence type="ECO:0000256" key="1">
    <source>
        <dbReference type="ARBA" id="ARBA00023015"/>
    </source>
</evidence>
<dbReference type="Gene3D" id="1.10.357.10">
    <property type="entry name" value="Tetracycline Repressor, domain 2"/>
    <property type="match status" value="1"/>
</dbReference>
<sequence length="193" mass="20543">MTAGRGRVRSERARAAILAATLELAAELGYAGMSIENIAARAGVGKQTIYRWWPSKSDVLAEAVLSGNLIEIERYSLPDTGDLHTDLYHWFGEVEVVAMGASMVLRALAAAAAENDSVRVALYSGLTRMAEDLLVERFDAAAAAGQLDPAVDRAVLAESIVGLALYRLLTRPTAEPGFLTDLVAVVTPSLRSA</sequence>
<feature type="DNA-binding region" description="H-T-H motif" evidence="4">
    <location>
        <begin position="34"/>
        <end position="53"/>
    </location>
</feature>
<evidence type="ECO:0000259" key="5">
    <source>
        <dbReference type="PROSITE" id="PS50977"/>
    </source>
</evidence>
<dbReference type="Proteomes" id="UP000887023">
    <property type="component" value="Chromosome"/>
</dbReference>
<dbReference type="EMBL" id="CP079105">
    <property type="protein sequence ID" value="QXQ13754.1"/>
    <property type="molecule type" value="Genomic_DNA"/>
</dbReference>
<dbReference type="SUPFAM" id="SSF48498">
    <property type="entry name" value="Tetracyclin repressor-like, C-terminal domain"/>
    <property type="match status" value="1"/>
</dbReference>
<dbReference type="Pfam" id="PF16859">
    <property type="entry name" value="TetR_C_11"/>
    <property type="match status" value="1"/>
</dbReference>
<keyword evidence="7" id="KW-1185">Reference proteome</keyword>